<proteinExistence type="predicted"/>
<evidence type="ECO:0000256" key="1">
    <source>
        <dbReference type="SAM" id="Phobius"/>
    </source>
</evidence>
<accession>A0A0C9NIY7</accession>
<keyword evidence="1" id="KW-0472">Membrane</keyword>
<reference evidence="2 3" key="1">
    <citation type="submission" date="2014-08" db="EMBL/GenBank/DDBJ databases">
        <title>Whole genome shotgun sequence of Sphingomonas paucimobilis NBRC 13935.</title>
        <authorList>
            <person name="Hosoyama A."/>
            <person name="Hashimoto M."/>
            <person name="Hosoyama Y."/>
            <person name="Noguchi M."/>
            <person name="Uohara A."/>
            <person name="Ohji S."/>
            <person name="Katano-Makiyama Y."/>
            <person name="Ichikawa N."/>
            <person name="Kimura A."/>
            <person name="Yamazoe A."/>
            <person name="Fujita N."/>
        </authorList>
    </citation>
    <scope>NUCLEOTIDE SEQUENCE [LARGE SCALE GENOMIC DNA]</scope>
    <source>
        <strain evidence="2 3">NBRC 13935</strain>
    </source>
</reference>
<dbReference type="GeneID" id="78525632"/>
<organism evidence="2 3">
    <name type="scientific">Sphingomonas paucimobilis NBRC 13935</name>
    <dbReference type="NCBI Taxonomy" id="1219050"/>
    <lineage>
        <taxon>Bacteria</taxon>
        <taxon>Pseudomonadati</taxon>
        <taxon>Pseudomonadota</taxon>
        <taxon>Alphaproteobacteria</taxon>
        <taxon>Sphingomonadales</taxon>
        <taxon>Sphingomonadaceae</taxon>
        <taxon>Sphingomonas</taxon>
    </lineage>
</organism>
<keyword evidence="1" id="KW-0812">Transmembrane</keyword>
<sequence>MAQLTQLELANWAALYAATAMCCAIALALSIVGAGVQVCRERAWEEVRSVRQAILFVPKLWWLWQRLYFRSTPVIIAIVGGFAMTLRWS</sequence>
<comment type="caution">
    <text evidence="2">The sequence shown here is derived from an EMBL/GenBank/DDBJ whole genome shotgun (WGS) entry which is preliminary data.</text>
</comment>
<feature type="transmembrane region" description="Helical" evidence="1">
    <location>
        <begin position="67"/>
        <end position="86"/>
    </location>
</feature>
<feature type="transmembrane region" description="Helical" evidence="1">
    <location>
        <begin position="12"/>
        <end position="36"/>
    </location>
</feature>
<keyword evidence="1" id="KW-1133">Transmembrane helix</keyword>
<protein>
    <submittedName>
        <fullName evidence="2">DNA, contig: SP643</fullName>
    </submittedName>
</protein>
<dbReference type="Proteomes" id="UP000032025">
    <property type="component" value="Unassembled WGS sequence"/>
</dbReference>
<evidence type="ECO:0000313" key="3">
    <source>
        <dbReference type="Proteomes" id="UP000032025"/>
    </source>
</evidence>
<keyword evidence="3" id="KW-1185">Reference proteome</keyword>
<gene>
    <name evidence="2" type="ORF">SP6_43_01520</name>
</gene>
<dbReference type="EMBL" id="BBJS01000043">
    <property type="protein sequence ID" value="GAN14653.1"/>
    <property type="molecule type" value="Genomic_DNA"/>
</dbReference>
<dbReference type="AlphaFoldDB" id="A0A0C9NIY7"/>
<name>A0A0C9NIY7_SPHPI</name>
<dbReference type="RefSeq" id="WP_037569879.1">
    <property type="nucleotide sequence ID" value="NZ_BBJS01000043.1"/>
</dbReference>
<evidence type="ECO:0000313" key="2">
    <source>
        <dbReference type="EMBL" id="GAN14653.1"/>
    </source>
</evidence>